<dbReference type="GO" id="GO:0009867">
    <property type="term" value="P:jasmonic acid mediated signaling pathway"/>
    <property type="evidence" value="ECO:0007669"/>
    <property type="project" value="UniProtKB-ARBA"/>
</dbReference>
<dbReference type="PANTHER" id="PTHR11165">
    <property type="entry name" value="SKP1"/>
    <property type="match status" value="1"/>
</dbReference>
<evidence type="ECO:0000256" key="3">
    <source>
        <dbReference type="ARBA" id="ARBA00022786"/>
    </source>
</evidence>
<dbReference type="InterPro" id="IPR036296">
    <property type="entry name" value="SKP1-like_dim_sf"/>
</dbReference>
<dbReference type="PIRSF" id="PIRSF028729">
    <property type="entry name" value="E3_ubiquit_lig_SCF_Skp"/>
    <property type="match status" value="1"/>
</dbReference>
<feature type="domain" description="SKP1 component dimerisation" evidence="5">
    <location>
        <begin position="109"/>
        <end position="156"/>
    </location>
</feature>
<dbReference type="GO" id="GO:0016567">
    <property type="term" value="P:protein ubiquitination"/>
    <property type="evidence" value="ECO:0007669"/>
    <property type="project" value="UniProtKB-UniRule"/>
</dbReference>
<reference evidence="7" key="1">
    <citation type="journal article" date="2017" name="Gigascience">
        <title>The genome draft of coconut (Cocos nucifera).</title>
        <authorList>
            <person name="Xiao Y."/>
            <person name="Xu P."/>
            <person name="Fan H."/>
            <person name="Baudouin L."/>
            <person name="Xia W."/>
            <person name="Bocs S."/>
            <person name="Xu J."/>
            <person name="Li Q."/>
            <person name="Guo A."/>
            <person name="Zhou L."/>
            <person name="Li J."/>
            <person name="Wu Y."/>
            <person name="Ma Z."/>
            <person name="Armero A."/>
            <person name="Issali A.E."/>
            <person name="Liu N."/>
            <person name="Peng M."/>
            <person name="Yang Y."/>
        </authorList>
    </citation>
    <scope>NUCLEOTIDE SEQUENCE</scope>
    <source>
        <tissue evidence="7">Spear leaf of Hainan Tall coconut</tissue>
    </source>
</reference>
<dbReference type="UniPathway" id="UPA00143"/>
<comment type="subunit">
    <text evidence="4">Part of a SCF (SKP1-cullin-F-box) protein ligase complex.</text>
</comment>
<organism evidence="7 8">
    <name type="scientific">Cocos nucifera</name>
    <name type="common">Coconut palm</name>
    <dbReference type="NCBI Taxonomy" id="13894"/>
    <lineage>
        <taxon>Eukaryota</taxon>
        <taxon>Viridiplantae</taxon>
        <taxon>Streptophyta</taxon>
        <taxon>Embryophyta</taxon>
        <taxon>Tracheophyta</taxon>
        <taxon>Spermatophyta</taxon>
        <taxon>Magnoliopsida</taxon>
        <taxon>Liliopsida</taxon>
        <taxon>Arecaceae</taxon>
        <taxon>Arecoideae</taxon>
        <taxon>Cocoseae</taxon>
        <taxon>Attaleinae</taxon>
        <taxon>Cocos</taxon>
    </lineage>
</organism>
<dbReference type="GO" id="GO:0006511">
    <property type="term" value="P:ubiquitin-dependent protein catabolic process"/>
    <property type="evidence" value="ECO:0007669"/>
    <property type="project" value="InterPro"/>
</dbReference>
<dbReference type="SMART" id="SM00512">
    <property type="entry name" value="Skp1"/>
    <property type="match status" value="1"/>
</dbReference>
<protein>
    <recommendedName>
        <fullName evidence="4">SKP1-like protein</fullName>
    </recommendedName>
</protein>
<dbReference type="Gene3D" id="3.30.710.10">
    <property type="entry name" value="Potassium Channel Kv1.1, Chain A"/>
    <property type="match status" value="1"/>
</dbReference>
<evidence type="ECO:0000259" key="5">
    <source>
        <dbReference type="Pfam" id="PF01466"/>
    </source>
</evidence>
<dbReference type="InterPro" id="IPR016897">
    <property type="entry name" value="SKP1"/>
</dbReference>
<comment type="pathway">
    <text evidence="1 4">Protein modification; protein ubiquitination.</text>
</comment>
<proteinExistence type="inferred from homology"/>
<comment type="caution">
    <text evidence="7">The sequence shown here is derived from an EMBL/GenBank/DDBJ whole genome shotgun (WGS) entry which is preliminary data.</text>
</comment>
<dbReference type="InterPro" id="IPR001232">
    <property type="entry name" value="SKP1-like"/>
</dbReference>
<name>A0A8K0N4K1_COCNU</name>
<dbReference type="OrthoDB" id="7827685at2759"/>
<sequence length="158" mass="17701">MAAVASTSAVTQALKTVVLKSSDGEEFVVESLVANQSETIKNMIEDGCVQSDVPVPNVVGSVLAKVVEYWNRHSSGKEEELMEWDKEFLKVDRDVLFDLMNAANFLSTKPLLDLCCQAVADTIKDMSVEDVRDYFGIESDFTEEEEAKIRHDNKWAFE</sequence>
<dbReference type="Proteomes" id="UP000797356">
    <property type="component" value="Chromosome 7"/>
</dbReference>
<dbReference type="SUPFAM" id="SSF81382">
    <property type="entry name" value="Skp1 dimerisation domain-like"/>
    <property type="match status" value="1"/>
</dbReference>
<comment type="function">
    <text evidence="4">Involved in ubiquitination and subsequent proteasomal degradation of target proteins. Together with CUL1, RBX1 and a F-box protein, it forms a SCF E3 ubiquitin ligase complex. The functional specificity of this complex depends on the type of F-box protein. In the SCF complex, it serves as an adapter that links the F-box protein to CUL1.</text>
</comment>
<gene>
    <name evidence="7" type="ORF">COCNU_07G002980</name>
</gene>
<keyword evidence="3 4" id="KW-0833">Ubl conjugation pathway</keyword>
<dbReference type="InterPro" id="IPR011333">
    <property type="entry name" value="SKP1/BTB/POZ_sf"/>
</dbReference>
<accession>A0A8K0N4K1</accession>
<dbReference type="AlphaFoldDB" id="A0A8K0N4K1"/>
<feature type="domain" description="SKP1 component POZ" evidence="6">
    <location>
        <begin position="16"/>
        <end position="74"/>
    </location>
</feature>
<dbReference type="InterPro" id="IPR016073">
    <property type="entry name" value="Skp1_comp_POZ"/>
</dbReference>
<dbReference type="CDD" id="cd18322">
    <property type="entry name" value="BTB_POZ_SKP1"/>
    <property type="match status" value="1"/>
</dbReference>
<evidence type="ECO:0000256" key="2">
    <source>
        <dbReference type="ARBA" id="ARBA00009993"/>
    </source>
</evidence>
<dbReference type="EMBL" id="CM017878">
    <property type="protein sequence ID" value="KAG1354186.1"/>
    <property type="molecule type" value="Genomic_DNA"/>
</dbReference>
<dbReference type="Pfam" id="PF01466">
    <property type="entry name" value="Skp1"/>
    <property type="match status" value="1"/>
</dbReference>
<evidence type="ECO:0000313" key="7">
    <source>
        <dbReference type="EMBL" id="KAG1354186.1"/>
    </source>
</evidence>
<evidence type="ECO:0000259" key="6">
    <source>
        <dbReference type="Pfam" id="PF03931"/>
    </source>
</evidence>
<evidence type="ECO:0000313" key="8">
    <source>
        <dbReference type="Proteomes" id="UP000797356"/>
    </source>
</evidence>
<reference evidence="7" key="2">
    <citation type="submission" date="2019-07" db="EMBL/GenBank/DDBJ databases">
        <authorList>
            <person name="Yang Y."/>
            <person name="Bocs S."/>
            <person name="Baudouin L."/>
        </authorList>
    </citation>
    <scope>NUCLEOTIDE SEQUENCE</scope>
    <source>
        <tissue evidence="7">Spear leaf of Hainan Tall coconut</tissue>
    </source>
</reference>
<comment type="similarity">
    <text evidence="2 4">Belongs to the SKP1 family.</text>
</comment>
<dbReference type="FunFam" id="3.30.710.10:FF:000026">
    <property type="entry name" value="E3 ubiquitin ligase complex SCF subunit"/>
    <property type="match status" value="1"/>
</dbReference>
<evidence type="ECO:0000256" key="4">
    <source>
        <dbReference type="PIRNR" id="PIRNR028729"/>
    </source>
</evidence>
<dbReference type="InterPro" id="IPR016072">
    <property type="entry name" value="Skp1_comp_dimer"/>
</dbReference>
<dbReference type="SUPFAM" id="SSF54695">
    <property type="entry name" value="POZ domain"/>
    <property type="match status" value="1"/>
</dbReference>
<dbReference type="Pfam" id="PF03931">
    <property type="entry name" value="Skp1_POZ"/>
    <property type="match status" value="1"/>
</dbReference>
<evidence type="ECO:0000256" key="1">
    <source>
        <dbReference type="ARBA" id="ARBA00004906"/>
    </source>
</evidence>
<keyword evidence="8" id="KW-1185">Reference proteome</keyword>